<evidence type="ECO:0000313" key="2">
    <source>
        <dbReference type="EMBL" id="GBP56243.1"/>
    </source>
</evidence>
<gene>
    <name evidence="2" type="ORF">EVAR_37318_1</name>
</gene>
<keyword evidence="3" id="KW-1185">Reference proteome</keyword>
<name>A0A4C1WZ92_EUMVA</name>
<feature type="region of interest" description="Disordered" evidence="1">
    <location>
        <begin position="1"/>
        <end position="22"/>
    </location>
</feature>
<evidence type="ECO:0000313" key="3">
    <source>
        <dbReference type="Proteomes" id="UP000299102"/>
    </source>
</evidence>
<evidence type="ECO:0000256" key="1">
    <source>
        <dbReference type="SAM" id="MobiDB-lite"/>
    </source>
</evidence>
<dbReference type="EMBL" id="BGZK01000688">
    <property type="protein sequence ID" value="GBP56243.1"/>
    <property type="molecule type" value="Genomic_DNA"/>
</dbReference>
<dbReference type="AlphaFoldDB" id="A0A4C1WZ92"/>
<protein>
    <submittedName>
        <fullName evidence="2">Uncharacterized protein</fullName>
    </submittedName>
</protein>
<accession>A0A4C1WZ92</accession>
<dbReference type="Proteomes" id="UP000299102">
    <property type="component" value="Unassembled WGS sequence"/>
</dbReference>
<reference evidence="2 3" key="1">
    <citation type="journal article" date="2019" name="Commun. Biol.">
        <title>The bagworm genome reveals a unique fibroin gene that provides high tensile strength.</title>
        <authorList>
            <person name="Kono N."/>
            <person name="Nakamura H."/>
            <person name="Ohtoshi R."/>
            <person name="Tomita M."/>
            <person name="Numata K."/>
            <person name="Arakawa K."/>
        </authorList>
    </citation>
    <scope>NUCLEOTIDE SEQUENCE [LARGE SCALE GENOMIC DNA]</scope>
</reference>
<sequence length="123" mass="13416">MSRSRYCPTARTAAAGDTRGNSHRSNVELLPKLLLMINSPSECISYYDERTRTDSPAEFGLRVVRAFSAVGFESPLSLRRCARAAEIATGPTRSEGCSMPDTARVKDASTYNYLQAAGCTMRA</sequence>
<organism evidence="2 3">
    <name type="scientific">Eumeta variegata</name>
    <name type="common">Bagworm moth</name>
    <name type="synonym">Eumeta japonica</name>
    <dbReference type="NCBI Taxonomy" id="151549"/>
    <lineage>
        <taxon>Eukaryota</taxon>
        <taxon>Metazoa</taxon>
        <taxon>Ecdysozoa</taxon>
        <taxon>Arthropoda</taxon>
        <taxon>Hexapoda</taxon>
        <taxon>Insecta</taxon>
        <taxon>Pterygota</taxon>
        <taxon>Neoptera</taxon>
        <taxon>Endopterygota</taxon>
        <taxon>Lepidoptera</taxon>
        <taxon>Glossata</taxon>
        <taxon>Ditrysia</taxon>
        <taxon>Tineoidea</taxon>
        <taxon>Psychidae</taxon>
        <taxon>Oiketicinae</taxon>
        <taxon>Eumeta</taxon>
    </lineage>
</organism>
<feature type="compositionally biased region" description="Low complexity" evidence="1">
    <location>
        <begin position="9"/>
        <end position="19"/>
    </location>
</feature>
<proteinExistence type="predicted"/>
<comment type="caution">
    <text evidence="2">The sequence shown here is derived from an EMBL/GenBank/DDBJ whole genome shotgun (WGS) entry which is preliminary data.</text>
</comment>